<reference evidence="2 3" key="1">
    <citation type="submission" date="2024-01" db="EMBL/GenBank/DDBJ databases">
        <title>Genome assemblies of Stephania.</title>
        <authorList>
            <person name="Yang L."/>
        </authorList>
    </citation>
    <scope>NUCLEOTIDE SEQUENCE [LARGE SCALE GENOMIC DNA]</scope>
    <source>
        <strain evidence="2">YNDBR</strain>
        <tissue evidence="2">Leaf</tissue>
    </source>
</reference>
<dbReference type="Proteomes" id="UP001420932">
    <property type="component" value="Unassembled WGS sequence"/>
</dbReference>
<feature type="region of interest" description="Disordered" evidence="1">
    <location>
        <begin position="248"/>
        <end position="275"/>
    </location>
</feature>
<evidence type="ECO:0000313" key="2">
    <source>
        <dbReference type="EMBL" id="KAK9120869.1"/>
    </source>
</evidence>
<proteinExistence type="predicted"/>
<keyword evidence="3" id="KW-1185">Reference proteome</keyword>
<name>A0AAP0ISD3_9MAGN</name>
<dbReference type="AlphaFoldDB" id="A0AAP0ISD3"/>
<dbReference type="EMBL" id="JBBNAF010000008">
    <property type="protein sequence ID" value="KAK9120869.1"/>
    <property type="molecule type" value="Genomic_DNA"/>
</dbReference>
<evidence type="ECO:0000256" key="1">
    <source>
        <dbReference type="SAM" id="MobiDB-lite"/>
    </source>
</evidence>
<protein>
    <submittedName>
        <fullName evidence="2">Uncharacterized protein</fullName>
    </submittedName>
</protein>
<comment type="caution">
    <text evidence="2">The sequence shown here is derived from an EMBL/GenBank/DDBJ whole genome shotgun (WGS) entry which is preliminary data.</text>
</comment>
<accession>A0AAP0ISD3</accession>
<organism evidence="2 3">
    <name type="scientific">Stephania yunnanensis</name>
    <dbReference type="NCBI Taxonomy" id="152371"/>
    <lineage>
        <taxon>Eukaryota</taxon>
        <taxon>Viridiplantae</taxon>
        <taxon>Streptophyta</taxon>
        <taxon>Embryophyta</taxon>
        <taxon>Tracheophyta</taxon>
        <taxon>Spermatophyta</taxon>
        <taxon>Magnoliopsida</taxon>
        <taxon>Ranunculales</taxon>
        <taxon>Menispermaceae</taxon>
        <taxon>Menispermoideae</taxon>
        <taxon>Cissampelideae</taxon>
        <taxon>Stephania</taxon>
    </lineage>
</organism>
<evidence type="ECO:0000313" key="3">
    <source>
        <dbReference type="Proteomes" id="UP001420932"/>
    </source>
</evidence>
<sequence>MGERRSLVYYNSKKKILQKRPVDHEQYRLPNLQISPSCPTHRQKTRFGLYVKLVRQEEPLVMMIKFFPASPRGAWQASRYYNRTTSNKAKKNFECDDDGDQATTANIRADQPQVLQQHTDENIINVEDYDDIPPCICLDEYQCNFDSWMEKIKKRGHDDQQQQVDDDEEDDQDWIENLESTLEVDDEQQQLLQLLPIHQQFEQHQPQVLQQHSDDNILTVEDCDDIPPCIFLDEYKGNFDSWMETIKKRDHDDQQQEVYDEEEPSPKRAKARVAN</sequence>
<gene>
    <name evidence="2" type="ORF">Syun_018486</name>
</gene>